<evidence type="ECO:0000313" key="1">
    <source>
        <dbReference type="EMBL" id="MBK1669829.1"/>
    </source>
</evidence>
<proteinExistence type="predicted"/>
<comment type="caution">
    <text evidence="1">The sequence shown here is derived from an EMBL/GenBank/DDBJ whole genome shotgun (WGS) entry which is preliminary data.</text>
</comment>
<protein>
    <submittedName>
        <fullName evidence="1">Uncharacterized protein</fullName>
    </submittedName>
</protein>
<gene>
    <name evidence="1" type="ORF">CKO28_17475</name>
</gene>
<evidence type="ECO:0000313" key="2">
    <source>
        <dbReference type="Proteomes" id="UP001296873"/>
    </source>
</evidence>
<organism evidence="1 2">
    <name type="scientific">Rhodovibrio sodomensis</name>
    <dbReference type="NCBI Taxonomy" id="1088"/>
    <lineage>
        <taxon>Bacteria</taxon>
        <taxon>Pseudomonadati</taxon>
        <taxon>Pseudomonadota</taxon>
        <taxon>Alphaproteobacteria</taxon>
        <taxon>Rhodospirillales</taxon>
        <taxon>Rhodovibrionaceae</taxon>
        <taxon>Rhodovibrio</taxon>
    </lineage>
</organism>
<dbReference type="RefSeq" id="WP_200342174.1">
    <property type="nucleotide sequence ID" value="NZ_NRRL01000063.1"/>
</dbReference>
<accession>A0ABS1DJ69</accession>
<dbReference type="EMBL" id="NRRL01000063">
    <property type="protein sequence ID" value="MBK1669829.1"/>
    <property type="molecule type" value="Genomic_DNA"/>
</dbReference>
<sequence length="175" mass="18367">MAHFNHDKPICVSLDEGVSGIANALTALANEDRIRLLPFSVDTGEAFEIVARSESENRVALSLESGALKTGDAAFRREVASLGRDAILRAEDAVALEHGVAEASVSAARKDAIDGCVLDGYEVEGANYLLEQLGREEVIDWVACAWVALAAEEIGETIAENGSGIASEILDAVGA</sequence>
<reference evidence="1 2" key="1">
    <citation type="journal article" date="2020" name="Microorganisms">
        <title>Osmotic Adaptation and Compatible Solute Biosynthesis of Phototrophic Bacteria as Revealed from Genome Analyses.</title>
        <authorList>
            <person name="Imhoff J.F."/>
            <person name="Rahn T."/>
            <person name="Kunzel S."/>
            <person name="Keller A."/>
            <person name="Neulinger S.C."/>
        </authorList>
    </citation>
    <scope>NUCLEOTIDE SEQUENCE [LARGE SCALE GENOMIC DNA]</scope>
    <source>
        <strain evidence="1 2">DSM 9895</strain>
    </source>
</reference>
<dbReference type="Proteomes" id="UP001296873">
    <property type="component" value="Unassembled WGS sequence"/>
</dbReference>
<keyword evidence="2" id="KW-1185">Reference proteome</keyword>
<name>A0ABS1DJ69_9PROT</name>